<proteinExistence type="predicted"/>
<dbReference type="HOGENOM" id="CLU_2692002_0_0_1"/>
<name>A0A0E0GW68_ORYNI</name>
<evidence type="ECO:0000256" key="1">
    <source>
        <dbReference type="SAM" id="MobiDB-lite"/>
    </source>
</evidence>
<accession>A0A0E0GW68</accession>
<evidence type="ECO:0000313" key="3">
    <source>
        <dbReference type="Proteomes" id="UP000006591"/>
    </source>
</evidence>
<feature type="region of interest" description="Disordered" evidence="1">
    <location>
        <begin position="34"/>
        <end position="54"/>
    </location>
</feature>
<reference evidence="2" key="1">
    <citation type="submission" date="2015-04" db="UniProtKB">
        <authorList>
            <consortium name="EnsemblPlants"/>
        </authorList>
    </citation>
    <scope>IDENTIFICATION</scope>
    <source>
        <strain evidence="2">SL10</strain>
    </source>
</reference>
<dbReference type="Gramene" id="ONIVA03G42200.1">
    <property type="protein sequence ID" value="ONIVA03G42200.1"/>
    <property type="gene ID" value="ONIVA03G42200"/>
</dbReference>
<protein>
    <submittedName>
        <fullName evidence="2">Uncharacterized protein</fullName>
    </submittedName>
</protein>
<keyword evidence="3" id="KW-1185">Reference proteome</keyword>
<evidence type="ECO:0000313" key="2">
    <source>
        <dbReference type="EnsemblPlants" id="ONIVA03G42200.1"/>
    </source>
</evidence>
<dbReference type="Proteomes" id="UP000006591">
    <property type="component" value="Chromosome 3"/>
</dbReference>
<dbReference type="AlphaFoldDB" id="A0A0E0GW68"/>
<sequence>MLIVFLEKRHKPSFLTKHKSSNRMLGLPAIQAKRLQSRKTEKRTNAAGTAQGTASIQVQKGEAMSARGLIRTAT</sequence>
<reference evidence="2" key="2">
    <citation type="submission" date="2018-04" db="EMBL/GenBank/DDBJ databases">
        <title>OnivRS2 (Oryza nivara Reference Sequence Version 2).</title>
        <authorList>
            <person name="Zhang J."/>
            <person name="Kudrna D."/>
            <person name="Lee S."/>
            <person name="Talag J."/>
            <person name="Rajasekar S."/>
            <person name="Welchert J."/>
            <person name="Hsing Y.-I."/>
            <person name="Wing R.A."/>
        </authorList>
    </citation>
    <scope>NUCLEOTIDE SEQUENCE [LARGE SCALE GENOMIC DNA]</scope>
    <source>
        <strain evidence="2">SL10</strain>
    </source>
</reference>
<dbReference type="EnsemblPlants" id="ONIVA03G42200.1">
    <property type="protein sequence ID" value="ONIVA03G42200.1"/>
    <property type="gene ID" value="ONIVA03G42200"/>
</dbReference>
<organism evidence="2">
    <name type="scientific">Oryza nivara</name>
    <name type="common">Indian wild rice</name>
    <name type="synonym">Oryza sativa f. spontanea</name>
    <dbReference type="NCBI Taxonomy" id="4536"/>
    <lineage>
        <taxon>Eukaryota</taxon>
        <taxon>Viridiplantae</taxon>
        <taxon>Streptophyta</taxon>
        <taxon>Embryophyta</taxon>
        <taxon>Tracheophyta</taxon>
        <taxon>Spermatophyta</taxon>
        <taxon>Magnoliopsida</taxon>
        <taxon>Liliopsida</taxon>
        <taxon>Poales</taxon>
        <taxon>Poaceae</taxon>
        <taxon>BOP clade</taxon>
        <taxon>Oryzoideae</taxon>
        <taxon>Oryzeae</taxon>
        <taxon>Oryzinae</taxon>
        <taxon>Oryza</taxon>
    </lineage>
</organism>